<organism evidence="1 2">
    <name type="scientific">Candidatus Caccousia avicola</name>
    <dbReference type="NCBI Taxonomy" id="2840721"/>
    <lineage>
        <taxon>Bacteria</taxon>
        <taxon>Bacillati</taxon>
        <taxon>Bacillota</taxon>
        <taxon>Clostridia</taxon>
        <taxon>Eubacteriales</taxon>
        <taxon>Oscillospiraceae</taxon>
        <taxon>Oscillospiraceae incertae sedis</taxon>
        <taxon>Candidatus Caccousia</taxon>
    </lineage>
</organism>
<reference evidence="1" key="2">
    <citation type="journal article" date="2021" name="PeerJ">
        <title>Extensive microbial diversity within the chicken gut microbiome revealed by metagenomics and culture.</title>
        <authorList>
            <person name="Gilroy R."/>
            <person name="Ravi A."/>
            <person name="Getino M."/>
            <person name="Pursley I."/>
            <person name="Horton D.L."/>
            <person name="Alikhan N.F."/>
            <person name="Baker D."/>
            <person name="Gharbi K."/>
            <person name="Hall N."/>
            <person name="Watson M."/>
            <person name="Adriaenssens E.M."/>
            <person name="Foster-Nyarko E."/>
            <person name="Jarju S."/>
            <person name="Secka A."/>
            <person name="Antonio M."/>
            <person name="Oren A."/>
            <person name="Chaudhuri R.R."/>
            <person name="La Ragione R."/>
            <person name="Hildebrand F."/>
            <person name="Pallen M.J."/>
        </authorList>
    </citation>
    <scope>NUCLEOTIDE SEQUENCE</scope>
    <source>
        <strain evidence="1">ChiSxjej1B13-7958</strain>
    </source>
</reference>
<evidence type="ECO:0000313" key="1">
    <source>
        <dbReference type="EMBL" id="HIR47537.1"/>
    </source>
</evidence>
<reference evidence="1" key="1">
    <citation type="submission" date="2020-10" db="EMBL/GenBank/DDBJ databases">
        <authorList>
            <person name="Gilroy R."/>
        </authorList>
    </citation>
    <scope>NUCLEOTIDE SEQUENCE</scope>
    <source>
        <strain evidence="1">ChiSxjej1B13-7958</strain>
    </source>
</reference>
<proteinExistence type="predicted"/>
<comment type="caution">
    <text evidence="1">The sequence shown here is derived from an EMBL/GenBank/DDBJ whole genome shotgun (WGS) entry which is preliminary data.</text>
</comment>
<gene>
    <name evidence="1" type="ORF">IAB89_07770</name>
</gene>
<protein>
    <submittedName>
        <fullName evidence="1">Uncharacterized protein</fullName>
    </submittedName>
</protein>
<dbReference type="Proteomes" id="UP000824242">
    <property type="component" value="Unassembled WGS sequence"/>
</dbReference>
<accession>A0A9D1DET4</accession>
<dbReference type="EMBL" id="DVGZ01000081">
    <property type="protein sequence ID" value="HIR47537.1"/>
    <property type="molecule type" value="Genomic_DNA"/>
</dbReference>
<sequence>MRTECYERDLTEDGYTVLASRRIGEYCDTEAEPLKMRLSDRYGSFWPGFALTADSDLPLRRPADLPDYPDNPLPPETDIFAMDPEKLSQQERDEADFCKSWYDILRGKRQDWQCSGFRVFAGLVEIYFVRPETGGIAFLWLREEDGLHLHFECPKTRLGFTPSYEVTINRQTTRVEEDQGYMMRDIRFMLRDPSKGVDSDVDNQRIAVTEAVGI</sequence>
<evidence type="ECO:0000313" key="2">
    <source>
        <dbReference type="Proteomes" id="UP000824242"/>
    </source>
</evidence>
<name>A0A9D1DET4_9FIRM</name>
<dbReference type="AlphaFoldDB" id="A0A9D1DET4"/>